<reference evidence="9" key="1">
    <citation type="submission" date="2017-04" db="EMBL/GenBank/DDBJ databases">
        <authorList>
            <person name="Varghese N."/>
            <person name="Submissions S."/>
        </authorList>
    </citation>
    <scope>NUCLEOTIDE SEQUENCE [LARGE SCALE GENOMIC DNA]</scope>
    <source>
        <strain evidence="9">USBA 82</strain>
    </source>
</reference>
<dbReference type="Gene3D" id="6.20.440.10">
    <property type="match status" value="1"/>
</dbReference>
<dbReference type="EC" id="1.4.4.2" evidence="2"/>
<evidence type="ECO:0000313" key="8">
    <source>
        <dbReference type="EMBL" id="SMG25358.1"/>
    </source>
</evidence>
<dbReference type="RefSeq" id="WP_085544346.1">
    <property type="nucleotide sequence ID" value="NZ_FXBB01000010.1"/>
</dbReference>
<dbReference type="GO" id="GO:0030170">
    <property type="term" value="F:pyridoxal phosphate binding"/>
    <property type="evidence" value="ECO:0007669"/>
    <property type="project" value="TreeGrafter"/>
</dbReference>
<dbReference type="AlphaFoldDB" id="A0A1X7JCU5"/>
<dbReference type="PANTHER" id="PTHR11773:SF1">
    <property type="entry name" value="GLYCINE DEHYDROGENASE (DECARBOXYLATING), MITOCHONDRIAL"/>
    <property type="match status" value="1"/>
</dbReference>
<keyword evidence="4" id="KW-0560">Oxidoreductase</keyword>
<accession>A0A1X7JCU5</accession>
<sequence>MDMKTKLRKFHQASWDEPIIFQLSEPGHRGILLPCAGSEVEAEVGDGLSSIPSSMRRTDLPELPEMGQLQVLRHFNHLAQENLGVDYNIDIGQGTCTMKYSPKVNEGFVSSHKVADIHPCQDQSTVQGALEIMYLLGECFKEICGLDYFSMQPGGGSHGALAMASMVKAYFRDKGEDRDEVITTFYSHPADAAVPIAKGFKVTVLPPDEDGLPDLDAFKAALSERTAAIFFTNPEDTGIFNSRIKEFTGLAKAAGALCCYDQANANGLLGIARAKEADFDLSFFNLHKTFASPHGCGGPATGLVAARDYLRDYLPAPLVVKNGDTYSLDWDLPKSCGKVKSFYGTLPSIIRAYAWIMSLGADGLKEASMIAILNNNYVMKKLLAIKGLSMAYPHHGARIEQVRYSWGKMKEDTGFGTGDVQRRIADFGTHYWSSHEPWVIPEPCTIEPSESYSKEDLDEYCAILERISYECYNEPETIKGAPHNSTIHHVDHDVLDDPTRWAITWKAYKKKYDGYFNKK</sequence>
<dbReference type="InterPro" id="IPR015422">
    <property type="entry name" value="PyrdxlP-dep_Trfase_small"/>
</dbReference>
<dbReference type="InterPro" id="IPR015424">
    <property type="entry name" value="PyrdxlP-dep_Trfase"/>
</dbReference>
<organism evidence="8 9">
    <name type="scientific">Dethiosulfovibrio salsuginis</name>
    <dbReference type="NCBI Taxonomy" id="561720"/>
    <lineage>
        <taxon>Bacteria</taxon>
        <taxon>Thermotogati</taxon>
        <taxon>Synergistota</taxon>
        <taxon>Synergistia</taxon>
        <taxon>Synergistales</taxon>
        <taxon>Dethiosulfovibrionaceae</taxon>
        <taxon>Dethiosulfovibrio</taxon>
    </lineage>
</organism>
<protein>
    <recommendedName>
        <fullName evidence="2">glycine dehydrogenase (aminomethyl-transferring)</fullName>
        <ecNumber evidence="2">1.4.4.2</ecNumber>
    </recommendedName>
</protein>
<dbReference type="Pfam" id="PF00266">
    <property type="entry name" value="Aminotran_5"/>
    <property type="match status" value="1"/>
</dbReference>
<evidence type="ECO:0000259" key="7">
    <source>
        <dbReference type="Pfam" id="PF21478"/>
    </source>
</evidence>
<dbReference type="EMBL" id="FXBB01000010">
    <property type="protein sequence ID" value="SMG25358.1"/>
    <property type="molecule type" value="Genomic_DNA"/>
</dbReference>
<keyword evidence="3" id="KW-0663">Pyridoxal phosphate</keyword>
<dbReference type="GO" id="GO:0005960">
    <property type="term" value="C:glycine cleavage complex"/>
    <property type="evidence" value="ECO:0007669"/>
    <property type="project" value="TreeGrafter"/>
</dbReference>
<dbReference type="GO" id="GO:0005829">
    <property type="term" value="C:cytosol"/>
    <property type="evidence" value="ECO:0007669"/>
    <property type="project" value="TreeGrafter"/>
</dbReference>
<dbReference type="InterPro" id="IPR000192">
    <property type="entry name" value="Aminotrans_V_dom"/>
</dbReference>
<dbReference type="Proteomes" id="UP000193355">
    <property type="component" value="Unassembled WGS sequence"/>
</dbReference>
<dbReference type="GO" id="GO:0004375">
    <property type="term" value="F:glycine dehydrogenase (decarboxylating) activity"/>
    <property type="evidence" value="ECO:0007669"/>
    <property type="project" value="UniProtKB-EC"/>
</dbReference>
<dbReference type="SUPFAM" id="SSF53383">
    <property type="entry name" value="PLP-dependent transferases"/>
    <property type="match status" value="1"/>
</dbReference>
<feature type="domain" description="Aminotransferase class V" evidence="6">
    <location>
        <begin position="166"/>
        <end position="297"/>
    </location>
</feature>
<name>A0A1X7JCU5_9BACT</name>
<evidence type="ECO:0000256" key="2">
    <source>
        <dbReference type="ARBA" id="ARBA00012134"/>
    </source>
</evidence>
<evidence type="ECO:0000259" key="6">
    <source>
        <dbReference type="Pfam" id="PF00266"/>
    </source>
</evidence>
<dbReference type="PANTHER" id="PTHR11773">
    <property type="entry name" value="GLYCINE DEHYDROGENASE, DECARBOXYLATING"/>
    <property type="match status" value="1"/>
</dbReference>
<dbReference type="InterPro" id="IPR049316">
    <property type="entry name" value="GDC-P_C"/>
</dbReference>
<comment type="catalytic activity">
    <reaction evidence="5">
        <text>N(6)-[(R)-lipoyl]-L-lysyl-[glycine-cleavage complex H protein] + glycine + H(+) = N(6)-[(R)-S(8)-aminomethyldihydrolipoyl]-L-lysyl-[glycine-cleavage complex H protein] + CO2</text>
        <dbReference type="Rhea" id="RHEA:24304"/>
        <dbReference type="Rhea" id="RHEA-COMP:10494"/>
        <dbReference type="Rhea" id="RHEA-COMP:10495"/>
        <dbReference type="ChEBI" id="CHEBI:15378"/>
        <dbReference type="ChEBI" id="CHEBI:16526"/>
        <dbReference type="ChEBI" id="CHEBI:57305"/>
        <dbReference type="ChEBI" id="CHEBI:83099"/>
        <dbReference type="ChEBI" id="CHEBI:83143"/>
        <dbReference type="EC" id="1.4.4.2"/>
    </reaction>
</comment>
<dbReference type="GO" id="GO:0016594">
    <property type="term" value="F:glycine binding"/>
    <property type="evidence" value="ECO:0007669"/>
    <property type="project" value="TreeGrafter"/>
</dbReference>
<proteinExistence type="predicted"/>
<dbReference type="InterPro" id="IPR015421">
    <property type="entry name" value="PyrdxlP-dep_Trfase_major"/>
</dbReference>
<dbReference type="Pfam" id="PF21478">
    <property type="entry name" value="GcvP2_C"/>
    <property type="match status" value="1"/>
</dbReference>
<evidence type="ECO:0000256" key="5">
    <source>
        <dbReference type="ARBA" id="ARBA00049026"/>
    </source>
</evidence>
<dbReference type="NCBIfam" id="NF003346">
    <property type="entry name" value="PRK04366.1"/>
    <property type="match status" value="1"/>
</dbReference>
<dbReference type="GO" id="GO:0019464">
    <property type="term" value="P:glycine decarboxylation via glycine cleavage system"/>
    <property type="evidence" value="ECO:0007669"/>
    <property type="project" value="TreeGrafter"/>
</dbReference>
<dbReference type="OrthoDB" id="9801272at2"/>
<comment type="function">
    <text evidence="1">The glycine cleavage system catalyzes the degradation of glycine. The P protein binds the alpha-amino group of glycine through its pyridoxal phosphate cofactor; CO(2) is released and the remaining methylamine moiety is then transferred to the lipoamide cofactor of the H protein.</text>
</comment>
<keyword evidence="9" id="KW-1185">Reference proteome</keyword>
<evidence type="ECO:0000256" key="3">
    <source>
        <dbReference type="ARBA" id="ARBA00022898"/>
    </source>
</evidence>
<gene>
    <name evidence="8" type="ORF">SAMN06275492_11056</name>
</gene>
<dbReference type="InterPro" id="IPR020581">
    <property type="entry name" value="GDC_P"/>
</dbReference>
<feature type="domain" description="Glycine dehydrogenase C-terminal" evidence="7">
    <location>
        <begin position="367"/>
        <end position="472"/>
    </location>
</feature>
<dbReference type="Gene3D" id="3.90.1150.10">
    <property type="entry name" value="Aspartate Aminotransferase, domain 1"/>
    <property type="match status" value="1"/>
</dbReference>
<evidence type="ECO:0000313" key="9">
    <source>
        <dbReference type="Proteomes" id="UP000193355"/>
    </source>
</evidence>
<evidence type="ECO:0000256" key="4">
    <source>
        <dbReference type="ARBA" id="ARBA00023002"/>
    </source>
</evidence>
<dbReference type="STRING" id="561720.SAMN06275492_11056"/>
<dbReference type="Gene3D" id="3.40.640.10">
    <property type="entry name" value="Type I PLP-dependent aspartate aminotransferase-like (Major domain)"/>
    <property type="match status" value="1"/>
</dbReference>
<evidence type="ECO:0000256" key="1">
    <source>
        <dbReference type="ARBA" id="ARBA00003788"/>
    </source>
</evidence>